<comment type="caution">
    <text evidence="2">The sequence shown here is derived from an EMBL/GenBank/DDBJ whole genome shotgun (WGS) entry which is preliminary data.</text>
</comment>
<name>A0A4Y2DBU0_ARAVE</name>
<protein>
    <submittedName>
        <fullName evidence="2">Uncharacterized protein</fullName>
    </submittedName>
</protein>
<keyword evidence="3" id="KW-1185">Reference proteome</keyword>
<evidence type="ECO:0000313" key="3">
    <source>
        <dbReference type="Proteomes" id="UP000499080"/>
    </source>
</evidence>
<gene>
    <name evidence="2" type="ORF">AVEN_167334_1</name>
</gene>
<dbReference type="Proteomes" id="UP000499080">
    <property type="component" value="Unassembled WGS sequence"/>
</dbReference>
<dbReference type="AlphaFoldDB" id="A0A4Y2DBU0"/>
<proteinExistence type="predicted"/>
<organism evidence="2 3">
    <name type="scientific">Araneus ventricosus</name>
    <name type="common">Orbweaver spider</name>
    <name type="synonym">Epeira ventricosa</name>
    <dbReference type="NCBI Taxonomy" id="182803"/>
    <lineage>
        <taxon>Eukaryota</taxon>
        <taxon>Metazoa</taxon>
        <taxon>Ecdysozoa</taxon>
        <taxon>Arthropoda</taxon>
        <taxon>Chelicerata</taxon>
        <taxon>Arachnida</taxon>
        <taxon>Araneae</taxon>
        <taxon>Araneomorphae</taxon>
        <taxon>Entelegynae</taxon>
        <taxon>Araneoidea</taxon>
        <taxon>Araneidae</taxon>
        <taxon>Araneus</taxon>
    </lineage>
</organism>
<reference evidence="2 3" key="1">
    <citation type="journal article" date="2019" name="Sci. Rep.">
        <title>Orb-weaving spider Araneus ventricosus genome elucidates the spidroin gene catalogue.</title>
        <authorList>
            <person name="Kono N."/>
            <person name="Nakamura H."/>
            <person name="Ohtoshi R."/>
            <person name="Moran D.A.P."/>
            <person name="Shinohara A."/>
            <person name="Yoshida Y."/>
            <person name="Fujiwara M."/>
            <person name="Mori M."/>
            <person name="Tomita M."/>
            <person name="Arakawa K."/>
        </authorList>
    </citation>
    <scope>NUCLEOTIDE SEQUENCE [LARGE SCALE GENOMIC DNA]</scope>
</reference>
<accession>A0A4Y2DBU0</accession>
<feature type="compositionally biased region" description="Basic and acidic residues" evidence="1">
    <location>
        <begin position="35"/>
        <end position="46"/>
    </location>
</feature>
<evidence type="ECO:0000313" key="2">
    <source>
        <dbReference type="EMBL" id="GBM14253.1"/>
    </source>
</evidence>
<sequence>MGNKACYLMDITSPAHISSVGVTSVFGNVDNTIPRPEDNRPQKNREPTYSSGAFSSTYSWCSSWEGIVKIVDMYLKFFSIKFHAYPTTWLRVRGYAVVLMHQILDGIRLQEDCLFFRVHANVIPQECSELD</sequence>
<feature type="region of interest" description="Disordered" evidence="1">
    <location>
        <begin position="31"/>
        <end position="50"/>
    </location>
</feature>
<evidence type="ECO:0000256" key="1">
    <source>
        <dbReference type="SAM" id="MobiDB-lite"/>
    </source>
</evidence>
<dbReference type="EMBL" id="BGPR01000340">
    <property type="protein sequence ID" value="GBM14253.1"/>
    <property type="molecule type" value="Genomic_DNA"/>
</dbReference>